<sequence>MESSILDRVKNTRTTLRNQIIETILNEFDEQCMKLDPNKRKEKYKKMLESPFRFFRGSAYLFYYDMTNLHFQYHTPEDKPTWIQGDLHMENFGAFQNERGEIVFDVNDFDEGYIGSYLFDVLRMSVSVALFCDELSLSKEEQRKRISKYLEAYYLQLKRFKKLKDDPYSLAFTAENTKGPVKKILKKLLKRQSNHLLKGITCINEENKRVFAWSDEIRPVSEEERKKFESFIEDYYQSLDAEDKRDLSYYTIKDIARKYGSGTASIGLDRYYILIEGGKEANGIDDLVLEVKEVRTPIPAYFLPYQNAFWKKYEHQGERVAATQKAMHHLEDPHLGFLTIDDRHFYVRERSPYKKKIKANQFETLKDIDSTLEIMGKITAKIHARADVDFQSDLFSYHSEEEILKAIGADFDTFCAQLVVVSFAYKEQIKKDYELFSQWVAKAFGELETLQDPKQIPEEAL</sequence>
<dbReference type="Proteomes" id="UP001589609">
    <property type="component" value="Unassembled WGS sequence"/>
</dbReference>
<dbReference type="RefSeq" id="WP_379949664.1">
    <property type="nucleotide sequence ID" value="NZ_JBHMAF010000069.1"/>
</dbReference>
<proteinExistence type="predicted"/>
<gene>
    <name evidence="1" type="ORF">ACFFMS_13025</name>
</gene>
<keyword evidence="2" id="KW-1185">Reference proteome</keyword>
<dbReference type="Pfam" id="PF10009">
    <property type="entry name" value="DUF2252"/>
    <property type="match status" value="1"/>
</dbReference>
<dbReference type="PANTHER" id="PTHR39441:SF1">
    <property type="entry name" value="DUF2252 DOMAIN-CONTAINING PROTEIN"/>
    <property type="match status" value="1"/>
</dbReference>
<dbReference type="InterPro" id="IPR018721">
    <property type="entry name" value="DUF2252"/>
</dbReference>
<comment type="caution">
    <text evidence="1">The sequence shown here is derived from an EMBL/GenBank/DDBJ whole genome shotgun (WGS) entry which is preliminary data.</text>
</comment>
<reference evidence="1 2" key="1">
    <citation type="submission" date="2024-09" db="EMBL/GenBank/DDBJ databases">
        <authorList>
            <person name="Sun Q."/>
            <person name="Mori K."/>
        </authorList>
    </citation>
    <scope>NUCLEOTIDE SEQUENCE [LARGE SCALE GENOMIC DNA]</scope>
    <source>
        <strain evidence="1 2">JCM 11201</strain>
    </source>
</reference>
<accession>A0ABV5WG14</accession>
<evidence type="ECO:0000313" key="1">
    <source>
        <dbReference type="EMBL" id="MFB9759358.1"/>
    </source>
</evidence>
<organism evidence="1 2">
    <name type="scientific">Ectobacillus funiculus</name>
    <dbReference type="NCBI Taxonomy" id="137993"/>
    <lineage>
        <taxon>Bacteria</taxon>
        <taxon>Bacillati</taxon>
        <taxon>Bacillota</taxon>
        <taxon>Bacilli</taxon>
        <taxon>Bacillales</taxon>
        <taxon>Bacillaceae</taxon>
        <taxon>Ectobacillus</taxon>
    </lineage>
</organism>
<evidence type="ECO:0000313" key="2">
    <source>
        <dbReference type="Proteomes" id="UP001589609"/>
    </source>
</evidence>
<protein>
    <submittedName>
        <fullName evidence="1">DUF2252 domain-containing protein</fullName>
    </submittedName>
</protein>
<dbReference type="EMBL" id="JBHMAF010000069">
    <property type="protein sequence ID" value="MFB9759358.1"/>
    <property type="molecule type" value="Genomic_DNA"/>
</dbReference>
<dbReference type="PANTHER" id="PTHR39441">
    <property type="entry name" value="DUF2252 DOMAIN-CONTAINING PROTEIN"/>
    <property type="match status" value="1"/>
</dbReference>
<name>A0ABV5WG14_9BACI</name>